<feature type="region of interest" description="Disordered" evidence="1">
    <location>
        <begin position="345"/>
        <end position="368"/>
    </location>
</feature>
<reference evidence="2 3" key="1">
    <citation type="submission" date="2018-12" db="EMBL/GenBank/DDBJ databases">
        <title>Draft genome sequence of Embleya hyalina NBRC 13850T.</title>
        <authorList>
            <person name="Komaki H."/>
            <person name="Hosoyama A."/>
            <person name="Kimura A."/>
            <person name="Ichikawa N."/>
            <person name="Tamura T."/>
        </authorList>
    </citation>
    <scope>NUCLEOTIDE SEQUENCE [LARGE SCALE GENOMIC DNA]</scope>
    <source>
        <strain evidence="2 3">NBRC 13850</strain>
    </source>
</reference>
<evidence type="ECO:0000256" key="1">
    <source>
        <dbReference type="SAM" id="MobiDB-lite"/>
    </source>
</evidence>
<proteinExistence type="predicted"/>
<name>A0A401YR12_9ACTN</name>
<dbReference type="Proteomes" id="UP000286931">
    <property type="component" value="Unassembled WGS sequence"/>
</dbReference>
<keyword evidence="3" id="KW-1185">Reference proteome</keyword>
<sequence>MRQTRWAAPGGPTYTFEYHSGALRVVVVAGRTLLVGMYCSGEGFQRVDLRDASTGEVVDVHGFGDKEWWHDPAGHFTCFTARGGTFVLHITGRPRGYRVLRVTRDGFEVVGHVVPGLLGDDMFVEAVAPAVFCGRSAILALGFDGSSRTVASFRAAWDGDRVLGCWNIPRGWKCSRLVAAGERTYAWLRPRPPDATSPEEPWRVTVEHGCLLWDVTSDRPVGRPLPVPGPDHGIWDLNGRPVALFGADRQVWDPARREPLGPGLGDVDLANPRVGTMRGRPVIAGTTQQSLRVWDIGTARLLGSTDLPDAPIATAIDPDGTAWAITRTGYVGTLTLGFAEVHPSTARRSLRRGGGARGAREAWGGNRQ</sequence>
<dbReference type="SUPFAM" id="SSF50969">
    <property type="entry name" value="YVTN repeat-like/Quinoprotein amine dehydrogenase"/>
    <property type="match status" value="1"/>
</dbReference>
<dbReference type="EMBL" id="BIFH01000022">
    <property type="protein sequence ID" value="GCD97032.1"/>
    <property type="molecule type" value="Genomic_DNA"/>
</dbReference>
<accession>A0A401YR12</accession>
<evidence type="ECO:0000313" key="3">
    <source>
        <dbReference type="Proteomes" id="UP000286931"/>
    </source>
</evidence>
<dbReference type="OrthoDB" id="218695at2"/>
<evidence type="ECO:0008006" key="4">
    <source>
        <dbReference type="Google" id="ProtNLM"/>
    </source>
</evidence>
<organism evidence="2 3">
    <name type="scientific">Embleya hyalina</name>
    <dbReference type="NCBI Taxonomy" id="516124"/>
    <lineage>
        <taxon>Bacteria</taxon>
        <taxon>Bacillati</taxon>
        <taxon>Actinomycetota</taxon>
        <taxon>Actinomycetes</taxon>
        <taxon>Kitasatosporales</taxon>
        <taxon>Streptomycetaceae</taxon>
        <taxon>Embleya</taxon>
    </lineage>
</organism>
<dbReference type="InterPro" id="IPR011044">
    <property type="entry name" value="Quino_amine_DH_bsu"/>
</dbReference>
<gene>
    <name evidence="2" type="ORF">EHYA_04719</name>
</gene>
<comment type="caution">
    <text evidence="2">The sequence shown here is derived from an EMBL/GenBank/DDBJ whole genome shotgun (WGS) entry which is preliminary data.</text>
</comment>
<dbReference type="AlphaFoldDB" id="A0A401YR12"/>
<dbReference type="RefSeq" id="WP_126639048.1">
    <property type="nucleotide sequence ID" value="NZ_BIFH01000022.1"/>
</dbReference>
<protein>
    <recommendedName>
        <fullName evidence="4">WD40 repeat domain-containing protein</fullName>
    </recommendedName>
</protein>
<evidence type="ECO:0000313" key="2">
    <source>
        <dbReference type="EMBL" id="GCD97032.1"/>
    </source>
</evidence>